<sequence length="226" mass="24607">MPVGNASQSVQTTKLSTASRTVFITGAGSGIRAEISFSMTKYGTTDLGLTGHRADKREQTKYRILTSLPSTTVHVIISGISSLPSVSSALSNFAAELPPDHNKIDILIADTSYANTHNALEQTRPSKLAAVKIFNYFKFENPGIRVISFHPGLPITDILQKWFDYGVEVPLDDDNPPPYPATPSGSFTVWTASPEATFLDSRLVWAAWDVDTLKVQASALEQKPPR</sequence>
<dbReference type="PANTHER" id="PTHR42901">
    <property type="entry name" value="ALCOHOL DEHYDROGENASE"/>
    <property type="match status" value="1"/>
</dbReference>
<protein>
    <submittedName>
        <fullName evidence="3">Uncharacterized protein</fullName>
    </submittedName>
</protein>
<comment type="caution">
    <text evidence="3">The sequence shown here is derived from an EMBL/GenBank/DDBJ whole genome shotgun (WGS) entry which is preliminary data.</text>
</comment>
<dbReference type="AlphaFoldDB" id="A0AA40BS89"/>
<dbReference type="PANTHER" id="PTHR42901:SF1">
    <property type="entry name" value="ALCOHOL DEHYDROGENASE"/>
    <property type="match status" value="1"/>
</dbReference>
<dbReference type="EMBL" id="JAUKTV010000004">
    <property type="protein sequence ID" value="KAK0739405.1"/>
    <property type="molecule type" value="Genomic_DNA"/>
</dbReference>
<proteinExistence type="inferred from homology"/>
<evidence type="ECO:0000313" key="4">
    <source>
        <dbReference type="Proteomes" id="UP001172159"/>
    </source>
</evidence>
<evidence type="ECO:0000256" key="1">
    <source>
        <dbReference type="ARBA" id="ARBA00006484"/>
    </source>
</evidence>
<dbReference type="Gene3D" id="3.40.50.720">
    <property type="entry name" value="NAD(P)-binding Rossmann-like Domain"/>
    <property type="match status" value="1"/>
</dbReference>
<dbReference type="SUPFAM" id="SSF51735">
    <property type="entry name" value="NAD(P)-binding Rossmann-fold domains"/>
    <property type="match status" value="1"/>
</dbReference>
<evidence type="ECO:0000313" key="3">
    <source>
        <dbReference type="EMBL" id="KAK0739405.1"/>
    </source>
</evidence>
<accession>A0AA40BS89</accession>
<dbReference type="InterPro" id="IPR036291">
    <property type="entry name" value="NAD(P)-bd_dom_sf"/>
</dbReference>
<comment type="similarity">
    <text evidence="1">Belongs to the short-chain dehydrogenases/reductases (SDR) family.</text>
</comment>
<reference evidence="3" key="1">
    <citation type="submission" date="2023-06" db="EMBL/GenBank/DDBJ databases">
        <title>Genome-scale phylogeny and comparative genomics of the fungal order Sordariales.</title>
        <authorList>
            <consortium name="Lawrence Berkeley National Laboratory"/>
            <person name="Hensen N."/>
            <person name="Bonometti L."/>
            <person name="Westerberg I."/>
            <person name="Brannstrom I.O."/>
            <person name="Guillou S."/>
            <person name="Cros-Aarteil S."/>
            <person name="Calhoun S."/>
            <person name="Haridas S."/>
            <person name="Kuo A."/>
            <person name="Mondo S."/>
            <person name="Pangilinan J."/>
            <person name="Riley R."/>
            <person name="Labutti K."/>
            <person name="Andreopoulos B."/>
            <person name="Lipzen A."/>
            <person name="Chen C."/>
            <person name="Yanf M."/>
            <person name="Daum C."/>
            <person name="Ng V."/>
            <person name="Clum A."/>
            <person name="Steindorff A."/>
            <person name="Ohm R."/>
            <person name="Martin F."/>
            <person name="Silar P."/>
            <person name="Natvig D."/>
            <person name="Lalanne C."/>
            <person name="Gautier V."/>
            <person name="Ament-Velasquez S.L."/>
            <person name="Kruys A."/>
            <person name="Hutchinson M.I."/>
            <person name="Powell A.J."/>
            <person name="Barry K."/>
            <person name="Miller A.N."/>
            <person name="Grigoriev I.V."/>
            <person name="Debuchy R."/>
            <person name="Gladieux P."/>
            <person name="Thoren M.H."/>
            <person name="Johannesson H."/>
        </authorList>
    </citation>
    <scope>NUCLEOTIDE SEQUENCE</scope>
    <source>
        <strain evidence="3">CBS 540.89</strain>
    </source>
</reference>
<keyword evidence="2" id="KW-0560">Oxidoreductase</keyword>
<dbReference type="Proteomes" id="UP001172159">
    <property type="component" value="Unassembled WGS sequence"/>
</dbReference>
<dbReference type="GO" id="GO:0016491">
    <property type="term" value="F:oxidoreductase activity"/>
    <property type="evidence" value="ECO:0007669"/>
    <property type="project" value="UniProtKB-KW"/>
</dbReference>
<keyword evidence="4" id="KW-1185">Reference proteome</keyword>
<evidence type="ECO:0000256" key="2">
    <source>
        <dbReference type="ARBA" id="ARBA00023002"/>
    </source>
</evidence>
<name>A0AA40BS89_9PEZI</name>
<organism evidence="3 4">
    <name type="scientific">Apiosordaria backusii</name>
    <dbReference type="NCBI Taxonomy" id="314023"/>
    <lineage>
        <taxon>Eukaryota</taxon>
        <taxon>Fungi</taxon>
        <taxon>Dikarya</taxon>
        <taxon>Ascomycota</taxon>
        <taxon>Pezizomycotina</taxon>
        <taxon>Sordariomycetes</taxon>
        <taxon>Sordariomycetidae</taxon>
        <taxon>Sordariales</taxon>
        <taxon>Lasiosphaeriaceae</taxon>
        <taxon>Apiosordaria</taxon>
    </lineage>
</organism>
<gene>
    <name evidence="3" type="ORF">B0T21DRAFT_382444</name>
</gene>